<proteinExistence type="predicted"/>
<protein>
    <submittedName>
        <fullName evidence="7">Dimerisation domain-containing protein</fullName>
    </submittedName>
</protein>
<evidence type="ECO:0000256" key="3">
    <source>
        <dbReference type="ARBA" id="ARBA00022691"/>
    </source>
</evidence>
<dbReference type="InterPro" id="IPR029063">
    <property type="entry name" value="SAM-dependent_MTases_sf"/>
</dbReference>
<keyword evidence="2" id="KW-0808">Transferase</keyword>
<dbReference type="InterPro" id="IPR001077">
    <property type="entry name" value="COMT_C"/>
</dbReference>
<keyword evidence="3" id="KW-0949">S-adenosyl-L-methionine</keyword>
<dbReference type="SUPFAM" id="SSF46785">
    <property type="entry name" value="Winged helix' DNA-binding domain"/>
    <property type="match status" value="1"/>
</dbReference>
<keyword evidence="1" id="KW-0489">Methyltransferase</keyword>
<feature type="domain" description="O-methyltransferase dimerisation" evidence="6">
    <location>
        <begin position="16"/>
        <end position="90"/>
    </location>
</feature>
<sequence>MPEDCVVSTPAEEVFKLVGGMSTAAIITTAAKLRLADAVGEEPADARDLAETLGLDADVLTRLLRALVAFGVFRQVRPGVYEHTERSRAMRSDAKERLLDRLLTGTDFSWRSWGMLPDAVRTGRCPFPDGFGTDFFAYLDRHPDAQSRMFRGITASFDPLLPLIADALDIAGARSLADVGGGKGTLLRLLLEREPHLRGVLFESESTLRLADEQLRSGPLASRCDLVAGDFFQQITCDVDVYLFKLTLHMYDDEDCERILRNCAAAAQPGARIVIADPLLTDPPRSPFAPTMDLHMLLLMGGRERTAEGYQALVARSGLRMKAVTPLPRSTSLELAIVEAVV</sequence>
<dbReference type="InterPro" id="IPR036388">
    <property type="entry name" value="WH-like_DNA-bd_sf"/>
</dbReference>
<evidence type="ECO:0000256" key="4">
    <source>
        <dbReference type="PIRSR" id="PIRSR005739-1"/>
    </source>
</evidence>
<feature type="domain" description="O-methyltransferase C-terminal" evidence="5">
    <location>
        <begin position="113"/>
        <end position="319"/>
    </location>
</feature>
<dbReference type="Gene3D" id="3.40.50.150">
    <property type="entry name" value="Vaccinia Virus protein VP39"/>
    <property type="match status" value="1"/>
</dbReference>
<dbReference type="OrthoDB" id="3804952at2"/>
<evidence type="ECO:0000256" key="1">
    <source>
        <dbReference type="ARBA" id="ARBA00022603"/>
    </source>
</evidence>
<evidence type="ECO:0000256" key="2">
    <source>
        <dbReference type="ARBA" id="ARBA00022679"/>
    </source>
</evidence>
<evidence type="ECO:0000259" key="6">
    <source>
        <dbReference type="Pfam" id="PF08100"/>
    </source>
</evidence>
<organism evidence="7 8">
    <name type="scientific">Amycolatopsis rubida</name>
    <dbReference type="NCBI Taxonomy" id="112413"/>
    <lineage>
        <taxon>Bacteria</taxon>
        <taxon>Bacillati</taxon>
        <taxon>Actinomycetota</taxon>
        <taxon>Actinomycetes</taxon>
        <taxon>Pseudonocardiales</taxon>
        <taxon>Pseudonocardiaceae</taxon>
        <taxon>Amycolatopsis</taxon>
    </lineage>
</organism>
<dbReference type="GO" id="GO:0046983">
    <property type="term" value="F:protein dimerization activity"/>
    <property type="evidence" value="ECO:0007669"/>
    <property type="project" value="InterPro"/>
</dbReference>
<name>A0A1I5TGT9_9PSEU</name>
<dbReference type="SUPFAM" id="SSF53335">
    <property type="entry name" value="S-adenosyl-L-methionine-dependent methyltransferases"/>
    <property type="match status" value="1"/>
</dbReference>
<dbReference type="PIRSF" id="PIRSF005739">
    <property type="entry name" value="O-mtase"/>
    <property type="match status" value="1"/>
</dbReference>
<evidence type="ECO:0000313" key="7">
    <source>
        <dbReference type="EMBL" id="SFP82245.1"/>
    </source>
</evidence>
<evidence type="ECO:0000259" key="5">
    <source>
        <dbReference type="Pfam" id="PF00891"/>
    </source>
</evidence>
<dbReference type="Pfam" id="PF00891">
    <property type="entry name" value="Methyltransf_2"/>
    <property type="match status" value="1"/>
</dbReference>
<dbReference type="Pfam" id="PF08100">
    <property type="entry name" value="Dimerisation"/>
    <property type="match status" value="1"/>
</dbReference>
<evidence type="ECO:0000313" key="8">
    <source>
        <dbReference type="Proteomes" id="UP000199137"/>
    </source>
</evidence>
<reference evidence="7 8" key="1">
    <citation type="submission" date="2016-10" db="EMBL/GenBank/DDBJ databases">
        <authorList>
            <person name="de Groot N.N."/>
        </authorList>
    </citation>
    <scope>NUCLEOTIDE SEQUENCE [LARGE SCALE GENOMIC DNA]</scope>
    <source>
        <strain evidence="7 8">DSM 44637</strain>
    </source>
</reference>
<dbReference type="GO" id="GO:0032259">
    <property type="term" value="P:methylation"/>
    <property type="evidence" value="ECO:0007669"/>
    <property type="project" value="UniProtKB-KW"/>
</dbReference>
<dbReference type="PANTHER" id="PTHR43712">
    <property type="entry name" value="PUTATIVE (AFU_ORTHOLOGUE AFUA_4G14580)-RELATED"/>
    <property type="match status" value="1"/>
</dbReference>
<dbReference type="Gene3D" id="1.10.10.10">
    <property type="entry name" value="Winged helix-like DNA-binding domain superfamily/Winged helix DNA-binding domain"/>
    <property type="match status" value="1"/>
</dbReference>
<dbReference type="AlphaFoldDB" id="A0A1I5TGT9"/>
<gene>
    <name evidence="7" type="ORF">SAMN05421854_107103</name>
</gene>
<accession>A0A1I5TGT9</accession>
<feature type="active site" description="Proton acceptor" evidence="4">
    <location>
        <position position="249"/>
    </location>
</feature>
<dbReference type="PROSITE" id="PS51683">
    <property type="entry name" value="SAM_OMT_II"/>
    <property type="match status" value="1"/>
</dbReference>
<dbReference type="InterPro" id="IPR012967">
    <property type="entry name" value="COMT_dimerisation"/>
</dbReference>
<dbReference type="PANTHER" id="PTHR43712:SF2">
    <property type="entry name" value="O-METHYLTRANSFERASE CICE"/>
    <property type="match status" value="1"/>
</dbReference>
<dbReference type="GO" id="GO:0008171">
    <property type="term" value="F:O-methyltransferase activity"/>
    <property type="evidence" value="ECO:0007669"/>
    <property type="project" value="InterPro"/>
</dbReference>
<dbReference type="InterPro" id="IPR016461">
    <property type="entry name" value="COMT-like"/>
</dbReference>
<dbReference type="EMBL" id="FOWC01000007">
    <property type="protein sequence ID" value="SFP82245.1"/>
    <property type="molecule type" value="Genomic_DNA"/>
</dbReference>
<dbReference type="InterPro" id="IPR036390">
    <property type="entry name" value="WH_DNA-bd_sf"/>
</dbReference>
<dbReference type="STRING" id="112413.SAMN05421854_107103"/>
<dbReference type="Proteomes" id="UP000199137">
    <property type="component" value="Unassembled WGS sequence"/>
</dbReference>